<feature type="transmembrane region" description="Helical" evidence="10">
    <location>
        <begin position="1110"/>
        <end position="1132"/>
    </location>
</feature>
<evidence type="ECO:0000313" key="12">
    <source>
        <dbReference type="Proteomes" id="UP000694867"/>
    </source>
</evidence>
<keyword evidence="6 13" id="KW-0067">ATP-binding</keyword>
<dbReference type="Pfam" id="PF12698">
    <property type="entry name" value="ABC2_membrane_3"/>
    <property type="match status" value="2"/>
</dbReference>
<reference evidence="13" key="1">
    <citation type="submission" date="2025-08" db="UniProtKB">
        <authorList>
            <consortium name="RefSeq"/>
        </authorList>
    </citation>
    <scope>IDENTIFICATION</scope>
</reference>
<evidence type="ECO:0000256" key="7">
    <source>
        <dbReference type="ARBA" id="ARBA00022989"/>
    </source>
</evidence>
<feature type="transmembrane region" description="Helical" evidence="10">
    <location>
        <begin position="280"/>
        <end position="303"/>
    </location>
</feature>
<evidence type="ECO:0000256" key="6">
    <source>
        <dbReference type="ARBA" id="ARBA00022840"/>
    </source>
</evidence>
<comment type="subcellular location">
    <subcellularLocation>
        <location evidence="1">Membrane</location>
        <topology evidence="1">Multi-pass membrane protein</topology>
    </subcellularLocation>
</comment>
<evidence type="ECO:0000256" key="10">
    <source>
        <dbReference type="SAM" id="Phobius"/>
    </source>
</evidence>
<dbReference type="SMART" id="SM00382">
    <property type="entry name" value="AAA"/>
    <property type="match status" value="2"/>
</dbReference>
<dbReference type="SUPFAM" id="SSF52540">
    <property type="entry name" value="P-loop containing nucleoside triphosphate hydrolases"/>
    <property type="match status" value="2"/>
</dbReference>
<feature type="region of interest" description="Disordered" evidence="9">
    <location>
        <begin position="835"/>
        <end position="861"/>
    </location>
</feature>
<dbReference type="CDD" id="cd03263">
    <property type="entry name" value="ABC_subfamily_A"/>
    <property type="match status" value="2"/>
</dbReference>
<keyword evidence="5" id="KW-0547">Nucleotide-binding</keyword>
<keyword evidence="3 10" id="KW-0812">Transmembrane</keyword>
<dbReference type="GO" id="GO:0140359">
    <property type="term" value="F:ABC-type transporter activity"/>
    <property type="evidence" value="ECO:0007669"/>
    <property type="project" value="InterPro"/>
</dbReference>
<evidence type="ECO:0000256" key="8">
    <source>
        <dbReference type="ARBA" id="ARBA00023136"/>
    </source>
</evidence>
<feature type="transmembrane region" description="Helical" evidence="10">
    <location>
        <begin position="350"/>
        <end position="371"/>
    </location>
</feature>
<dbReference type="GO" id="GO:0016887">
    <property type="term" value="F:ATP hydrolysis activity"/>
    <property type="evidence" value="ECO:0007669"/>
    <property type="project" value="InterPro"/>
</dbReference>
<dbReference type="InterPro" id="IPR003439">
    <property type="entry name" value="ABC_transporter-like_ATP-bd"/>
</dbReference>
<protein>
    <submittedName>
        <fullName evidence="13">Retinal-specific ATP-binding cassette transporter</fullName>
    </submittedName>
</protein>
<dbReference type="RefSeq" id="XP_003740839.1">
    <property type="nucleotide sequence ID" value="XM_003740791.1"/>
</dbReference>
<evidence type="ECO:0000256" key="3">
    <source>
        <dbReference type="ARBA" id="ARBA00022692"/>
    </source>
</evidence>
<dbReference type="InterPro" id="IPR026082">
    <property type="entry name" value="ABCA"/>
</dbReference>
<keyword evidence="2" id="KW-0813">Transport</keyword>
<dbReference type="PANTHER" id="PTHR19229:SF250">
    <property type="entry name" value="ABC TRANSPORTER DOMAIN-CONTAINING PROTEIN-RELATED"/>
    <property type="match status" value="1"/>
</dbReference>
<dbReference type="PROSITE" id="PS00211">
    <property type="entry name" value="ABC_TRANSPORTER_1"/>
    <property type="match status" value="2"/>
</dbReference>
<dbReference type="KEGG" id="goe:100901766"/>
<feature type="transmembrane region" description="Helical" evidence="10">
    <location>
        <begin position="323"/>
        <end position="344"/>
    </location>
</feature>
<dbReference type="Proteomes" id="UP000694867">
    <property type="component" value="Unplaced"/>
</dbReference>
<evidence type="ECO:0000256" key="9">
    <source>
        <dbReference type="SAM" id="MobiDB-lite"/>
    </source>
</evidence>
<feature type="domain" description="ABC transporter" evidence="11">
    <location>
        <begin position="1399"/>
        <end position="1630"/>
    </location>
</feature>
<dbReference type="InterPro" id="IPR017871">
    <property type="entry name" value="ABC_transporter-like_CS"/>
</dbReference>
<proteinExistence type="predicted"/>
<gene>
    <name evidence="13" type="primary">LOC100901766</name>
</gene>
<feature type="transmembrane region" description="Helical" evidence="10">
    <location>
        <begin position="1152"/>
        <end position="1173"/>
    </location>
</feature>
<sequence length="1722" mass="192411">MNAPRVHAINPELAMENLQPSFFKQLRALLWKDIWVTRLKRSLIASILEVAIPFGLIGLLVFLRSLSEGGARNRPSFTWRPQETFNSSLLRAFPTRYRASKDPRRIVYAPQNGLTADIMVEAFGDVTAVEGVDDAKSLNEYIMKGQVLFSVEFTRTEPKNLAYEVRINQTLAYYETSRLFPHLPQRGPRAPDKNILPAIMESIMTVYAEKHNVSKPAVYLSRFPFPSWLDDKSFTSLSSFIPVLYVYGYTMFVIRYIRRIVQEKQSRIKEHLRMMGLSDWVYWTNTFLNGFLTMALVSIMAVLAFKIPVRMDQAVLTRSDPTLILSVFLLHAVGATLYLMFLTVLFQSPVIGTLVGTLCWFLSLSISTSFLDPINQNRYQSLSRSAKLLTTLFLPNSGLYWCFKLISFRESQGVGAHWASIYSPAVPGDNIVLGSVMTDLLLGCLLYSLLIFYLDNVWPWQLGIPRHPLFLFQAFLLFQRSYWVARKNSCTGLSDIQDQTSANELFEEYSSSSGQPAVVLRSVSKYFGSKQVLKDVSLRMYNDEISVLLGHNGAGKTTTMNILTGLFPPSSGQLFINGFNVRTHTRQARKNVGLCPQHNVLFDELTVREHLVFFGKLKGAPEHLVNEEAEELVCKFELTPKMDTLSKNLSGGMKRKLSMANAMVGGSSVIILDEPTAGMDPQARRMVWTVLQELRKGRTILLTTHYMEEADVLGDRITFLTAGAIMCSGSPMFLKKKFETGYKMRIAKASPDVDVDAAMEVVQRFVGGTASVEADMTYEYVVNLGFPTVDRMVDLFKFFEENKADLGVVSLGVAVTTMEDVFLKVGELGASVDGNAIVGSDQSPEGKGDGPQSNGHAKTPAADRQFPTYERVSGARLHANHFVGLLMKRHDAAKRQWWLPVFMVVLPILTTILFCIVDSRLVTAVGGSGASAVTYDLYKLFGPTESFLVPRSSSALMNATWNKLQEQTSVQIFAENTTDDDIQAYLLQLAHRDLNDYKLKHLVGATYINESALNIWYSGEPYHVQMCALTSAYSAILGGQVRVTYQPIPWGSESFPKEKLMSTDTVPRLFCAALMSLSLAFITSSFIIFPVQENVSKAKLMQLMTGVNRLIYFLSSILYDIQLHIACCLLVLSTLLLGNPDGVYTHYTDTPWAILILLVLFGFATIPLAYLVSHWPKKPSTGFSMMVFLGILVGMIGVLVVTMLQFLGRIPGNPLGIDNEALRISTGFLHFLPHFAVIWGFSNIHYNGALNKTCESIHRDVLTTDLICGAQRMSAEATPFIGRCCSEFTENNVSAFRYDRPSAFSMDDAGAGWEMICLVITGSVLFALNLIIEMNLQRYFYKVRDAFCRKRKKDKIGDSAESIPAASFPLVSEDEDVLREKELVEEMVTGSLPNDGLAMTAYRLSKFYGNFHAVKDVSFRVKEKECFGLLGVNGAGKTTTFRMLCGDLLMSAGDAFISDCSLRENRDKFQTEIGYCPQFDAIIDTMSAREMFRLFGILRGVPLSRVNEVTEFLIQVTDLSQHADKMCGSYSGGNKRKLSIGLAILGGPKVIFLDEPTAGVDPEARRKIWNALTKVQRELGSAIVLTSHSMEECEALCDRLCIMVNGGFRCIGSTQRLKSKYGEGFTVFLKLRADRSPEEKTENSAKVCDAMDELFPNENHLISSHQALLHFHITDPSISWSALFAAIAELNSRFAFEDSIVSDTTLEQIFLNFAKTQFILDE</sequence>
<dbReference type="InterPro" id="IPR013525">
    <property type="entry name" value="ABC2_TM"/>
</dbReference>
<dbReference type="GO" id="GO:0005319">
    <property type="term" value="F:lipid transporter activity"/>
    <property type="evidence" value="ECO:0007669"/>
    <property type="project" value="TreeGrafter"/>
</dbReference>
<dbReference type="GO" id="GO:0016020">
    <property type="term" value="C:membrane"/>
    <property type="evidence" value="ECO:0007669"/>
    <property type="project" value="UniProtKB-SubCell"/>
</dbReference>
<keyword evidence="12" id="KW-1185">Reference proteome</keyword>
<evidence type="ECO:0000256" key="5">
    <source>
        <dbReference type="ARBA" id="ARBA00022741"/>
    </source>
</evidence>
<dbReference type="GO" id="GO:0005524">
    <property type="term" value="F:ATP binding"/>
    <property type="evidence" value="ECO:0007669"/>
    <property type="project" value="UniProtKB-KW"/>
</dbReference>
<name>A0AAJ6QQM0_9ACAR</name>
<keyword evidence="4" id="KW-0677">Repeat</keyword>
<accession>A0AAJ6QQM0</accession>
<organism evidence="12 13">
    <name type="scientific">Galendromus occidentalis</name>
    <name type="common">western predatory mite</name>
    <dbReference type="NCBI Taxonomy" id="34638"/>
    <lineage>
        <taxon>Eukaryota</taxon>
        <taxon>Metazoa</taxon>
        <taxon>Ecdysozoa</taxon>
        <taxon>Arthropoda</taxon>
        <taxon>Chelicerata</taxon>
        <taxon>Arachnida</taxon>
        <taxon>Acari</taxon>
        <taxon>Parasitiformes</taxon>
        <taxon>Mesostigmata</taxon>
        <taxon>Gamasina</taxon>
        <taxon>Phytoseioidea</taxon>
        <taxon>Phytoseiidae</taxon>
        <taxon>Typhlodrominae</taxon>
        <taxon>Galendromus</taxon>
    </lineage>
</organism>
<evidence type="ECO:0000313" key="13">
    <source>
        <dbReference type="RefSeq" id="XP_003740839.1"/>
    </source>
</evidence>
<feature type="transmembrane region" description="Helical" evidence="10">
    <location>
        <begin position="897"/>
        <end position="917"/>
    </location>
</feature>
<dbReference type="Pfam" id="PF00005">
    <property type="entry name" value="ABC_tran"/>
    <property type="match status" value="2"/>
</dbReference>
<feature type="domain" description="ABC transporter" evidence="11">
    <location>
        <begin position="518"/>
        <end position="747"/>
    </location>
</feature>
<dbReference type="Gene3D" id="3.40.50.300">
    <property type="entry name" value="P-loop containing nucleotide triphosphate hydrolases"/>
    <property type="match status" value="2"/>
</dbReference>
<evidence type="ECO:0000256" key="2">
    <source>
        <dbReference type="ARBA" id="ARBA00022448"/>
    </source>
</evidence>
<evidence type="ECO:0000259" key="11">
    <source>
        <dbReference type="PROSITE" id="PS50893"/>
    </source>
</evidence>
<feature type="transmembrane region" description="Helical" evidence="10">
    <location>
        <begin position="431"/>
        <end position="454"/>
    </location>
</feature>
<feature type="transmembrane region" description="Helical" evidence="10">
    <location>
        <begin position="43"/>
        <end position="63"/>
    </location>
</feature>
<keyword evidence="8 10" id="KW-0472">Membrane</keyword>
<evidence type="ECO:0000256" key="4">
    <source>
        <dbReference type="ARBA" id="ARBA00022737"/>
    </source>
</evidence>
<dbReference type="PROSITE" id="PS50893">
    <property type="entry name" value="ABC_TRANSPORTER_2"/>
    <property type="match status" value="2"/>
</dbReference>
<dbReference type="FunFam" id="3.40.50.300:FF:002470">
    <property type="entry name" value="ABC transporter, putative"/>
    <property type="match status" value="1"/>
</dbReference>
<keyword evidence="7 10" id="KW-1133">Transmembrane helix</keyword>
<dbReference type="InterPro" id="IPR003593">
    <property type="entry name" value="AAA+_ATPase"/>
</dbReference>
<dbReference type="FunFam" id="3.40.50.300:FF:000298">
    <property type="entry name" value="ATP-binding cassette sub-family A member 12"/>
    <property type="match status" value="1"/>
</dbReference>
<dbReference type="PANTHER" id="PTHR19229">
    <property type="entry name" value="ATP-BINDING CASSETTE TRANSPORTER SUBFAMILY A ABCA"/>
    <property type="match status" value="1"/>
</dbReference>
<feature type="transmembrane region" description="Helical" evidence="10">
    <location>
        <begin position="1066"/>
        <end position="1089"/>
    </location>
</feature>
<feature type="transmembrane region" description="Helical" evidence="10">
    <location>
        <begin position="1185"/>
        <end position="1207"/>
    </location>
</feature>
<evidence type="ECO:0000256" key="1">
    <source>
        <dbReference type="ARBA" id="ARBA00004141"/>
    </source>
</evidence>
<dbReference type="GeneID" id="100901766"/>
<dbReference type="InterPro" id="IPR027417">
    <property type="entry name" value="P-loop_NTPase"/>
</dbReference>
<feature type="transmembrane region" description="Helical" evidence="10">
    <location>
        <begin position="1311"/>
        <end position="1332"/>
    </location>
</feature>